<dbReference type="GO" id="GO:0000712">
    <property type="term" value="P:resolution of meiotic recombination intermediates"/>
    <property type="evidence" value="ECO:0007669"/>
    <property type="project" value="TreeGrafter"/>
</dbReference>
<organism evidence="8 9">
    <name type="scientific">Phialocephala subalpina</name>
    <dbReference type="NCBI Taxonomy" id="576137"/>
    <lineage>
        <taxon>Eukaryota</taxon>
        <taxon>Fungi</taxon>
        <taxon>Dikarya</taxon>
        <taxon>Ascomycota</taxon>
        <taxon>Pezizomycotina</taxon>
        <taxon>Leotiomycetes</taxon>
        <taxon>Helotiales</taxon>
        <taxon>Mollisiaceae</taxon>
        <taxon>Phialocephala</taxon>
        <taxon>Phialocephala fortinii species complex</taxon>
    </lineage>
</organism>
<dbReference type="AlphaFoldDB" id="A0A1L7XM27"/>
<dbReference type="GO" id="GO:0051382">
    <property type="term" value="P:kinetochore assembly"/>
    <property type="evidence" value="ECO:0007669"/>
    <property type="project" value="InterPro"/>
</dbReference>
<keyword evidence="5" id="KW-0234">DNA repair</keyword>
<feature type="compositionally biased region" description="Low complexity" evidence="7">
    <location>
        <begin position="12"/>
        <end position="22"/>
    </location>
</feature>
<dbReference type="Proteomes" id="UP000184330">
    <property type="component" value="Unassembled WGS sequence"/>
</dbReference>
<gene>
    <name evidence="8" type="ORF">PAC_15974</name>
</gene>
<evidence type="ECO:0000313" key="9">
    <source>
        <dbReference type="Proteomes" id="UP000184330"/>
    </source>
</evidence>
<evidence type="ECO:0000313" key="8">
    <source>
        <dbReference type="EMBL" id="CZR66073.1"/>
    </source>
</evidence>
<dbReference type="Gene3D" id="6.10.130.30">
    <property type="match status" value="1"/>
</dbReference>
<keyword evidence="3" id="KW-0227">DNA damage</keyword>
<evidence type="ECO:0000256" key="6">
    <source>
        <dbReference type="ARBA" id="ARBA00023242"/>
    </source>
</evidence>
<comment type="subcellular location">
    <subcellularLocation>
        <location evidence="1">Nucleus</location>
    </subcellularLocation>
</comment>
<reference evidence="8 9" key="1">
    <citation type="submission" date="2016-03" db="EMBL/GenBank/DDBJ databases">
        <authorList>
            <person name="Ploux O."/>
        </authorList>
    </citation>
    <scope>NUCLEOTIDE SEQUENCE [LARGE SCALE GENOMIC DNA]</scope>
    <source>
        <strain evidence="8 9">UAMH 11012</strain>
    </source>
</reference>
<evidence type="ECO:0000256" key="5">
    <source>
        <dbReference type="ARBA" id="ARBA00023204"/>
    </source>
</evidence>
<keyword evidence="9" id="KW-1185">Reference proteome</keyword>
<dbReference type="GO" id="GO:0003677">
    <property type="term" value="F:DNA binding"/>
    <property type="evidence" value="ECO:0007669"/>
    <property type="project" value="UniProtKB-KW"/>
</dbReference>
<evidence type="ECO:0000256" key="4">
    <source>
        <dbReference type="ARBA" id="ARBA00023125"/>
    </source>
</evidence>
<keyword evidence="6" id="KW-0539">Nucleus</keyword>
<sequence length="229" mass="25142">MPPKPFNPPRPRTSTSSNNNDSSKPRGRPKGATSTSSKPTKPTKSTSTKSAKDPKRIPSAKFGGLPSLSPETRRELEGTTDEEGAGSDVEMLDNSKIGGQSEVEEEDDDPFASQPLPKNKKTTTSKPSKPINLDSDRSDHEAEDDDKEGDNERREKIPDDLLNVLLHQFFKQEGTRMHKDANRAVGKYMEIFVREGIARAVWGREEAGGGGGLEVEDLEKLAPQLILDF</sequence>
<accession>A0A1L7XM27</accession>
<keyword evidence="4" id="KW-0238">DNA-binding</keyword>
<dbReference type="PANTHER" id="PTHR28680:SF1">
    <property type="entry name" value="CENTROMERE PROTEIN X"/>
    <property type="match status" value="1"/>
</dbReference>
<dbReference type="OrthoDB" id="2500381at2759"/>
<dbReference type="PANTHER" id="PTHR28680">
    <property type="entry name" value="CENTROMERE PROTEIN X"/>
    <property type="match status" value="1"/>
</dbReference>
<dbReference type="CDD" id="cd22921">
    <property type="entry name" value="HFD_CENP-X"/>
    <property type="match status" value="1"/>
</dbReference>
<name>A0A1L7XM27_9HELO</name>
<feature type="compositionally biased region" description="Low complexity" evidence="7">
    <location>
        <begin position="33"/>
        <end position="49"/>
    </location>
</feature>
<protein>
    <recommendedName>
        <fullName evidence="10">Centromere protein X</fullName>
    </recommendedName>
</protein>
<feature type="compositionally biased region" description="Pro residues" evidence="7">
    <location>
        <begin position="1"/>
        <end position="11"/>
    </location>
</feature>
<evidence type="ECO:0000256" key="2">
    <source>
        <dbReference type="ARBA" id="ARBA00009359"/>
    </source>
</evidence>
<evidence type="ECO:0000256" key="7">
    <source>
        <dbReference type="SAM" id="MobiDB-lite"/>
    </source>
</evidence>
<comment type="similarity">
    <text evidence="2">Belongs to the CENP-X/MHF2 family.</text>
</comment>
<dbReference type="GO" id="GO:0031297">
    <property type="term" value="P:replication fork processing"/>
    <property type="evidence" value="ECO:0007669"/>
    <property type="project" value="TreeGrafter"/>
</dbReference>
<dbReference type="InterPro" id="IPR018552">
    <property type="entry name" value="CENP-X"/>
</dbReference>
<evidence type="ECO:0008006" key="10">
    <source>
        <dbReference type="Google" id="ProtNLM"/>
    </source>
</evidence>
<dbReference type="GO" id="GO:0006281">
    <property type="term" value="P:DNA repair"/>
    <property type="evidence" value="ECO:0007669"/>
    <property type="project" value="UniProtKB-KW"/>
</dbReference>
<dbReference type="EMBL" id="FJOG01000034">
    <property type="protein sequence ID" value="CZR66073.1"/>
    <property type="molecule type" value="Genomic_DNA"/>
</dbReference>
<evidence type="ECO:0000256" key="3">
    <source>
        <dbReference type="ARBA" id="ARBA00022763"/>
    </source>
</evidence>
<evidence type="ECO:0000256" key="1">
    <source>
        <dbReference type="ARBA" id="ARBA00004123"/>
    </source>
</evidence>
<feature type="region of interest" description="Disordered" evidence="7">
    <location>
        <begin position="1"/>
        <end position="158"/>
    </location>
</feature>
<dbReference type="GO" id="GO:0071821">
    <property type="term" value="C:FANCM-MHF complex"/>
    <property type="evidence" value="ECO:0007669"/>
    <property type="project" value="TreeGrafter"/>
</dbReference>
<proteinExistence type="inferred from homology"/>
<dbReference type="Pfam" id="PF09415">
    <property type="entry name" value="CENP-X"/>
    <property type="match status" value="1"/>
</dbReference>